<dbReference type="EMBL" id="JACJTQ010000038">
    <property type="protein sequence ID" value="MBD2694092.1"/>
    <property type="molecule type" value="Genomic_DNA"/>
</dbReference>
<dbReference type="RefSeq" id="WP_190908282.1">
    <property type="nucleotide sequence ID" value="NZ_JACJTQ010000038.1"/>
</dbReference>
<dbReference type="Proteomes" id="UP000660381">
    <property type="component" value="Unassembled WGS sequence"/>
</dbReference>
<evidence type="ECO:0000313" key="1">
    <source>
        <dbReference type="EMBL" id="MBD2694092.1"/>
    </source>
</evidence>
<organism evidence="1 2">
    <name type="scientific">Anabaena catenula FACHB-362</name>
    <dbReference type="NCBI Taxonomy" id="2692877"/>
    <lineage>
        <taxon>Bacteria</taxon>
        <taxon>Bacillati</taxon>
        <taxon>Cyanobacteriota</taxon>
        <taxon>Cyanophyceae</taxon>
        <taxon>Nostocales</taxon>
        <taxon>Nostocaceae</taxon>
        <taxon>Anabaena</taxon>
    </lineage>
</organism>
<evidence type="ECO:0000313" key="2">
    <source>
        <dbReference type="Proteomes" id="UP000660381"/>
    </source>
</evidence>
<gene>
    <name evidence="1" type="ORF">H6G68_20420</name>
</gene>
<accession>A0ABR8J9D2</accession>
<protein>
    <submittedName>
        <fullName evidence="1">Uncharacterized protein</fullName>
    </submittedName>
</protein>
<name>A0ABR8J9D2_9NOST</name>
<keyword evidence="2" id="KW-1185">Reference proteome</keyword>
<reference evidence="1 2" key="1">
    <citation type="journal article" date="2020" name="ISME J.">
        <title>Comparative genomics reveals insights into cyanobacterial evolution and habitat adaptation.</title>
        <authorList>
            <person name="Chen M.Y."/>
            <person name="Teng W.K."/>
            <person name="Zhao L."/>
            <person name="Hu C.X."/>
            <person name="Zhou Y.K."/>
            <person name="Han B.P."/>
            <person name="Song L.R."/>
            <person name="Shu W.S."/>
        </authorList>
    </citation>
    <scope>NUCLEOTIDE SEQUENCE [LARGE SCALE GENOMIC DNA]</scope>
    <source>
        <strain evidence="1 2">FACHB-362</strain>
    </source>
</reference>
<comment type="caution">
    <text evidence="1">The sequence shown here is derived from an EMBL/GenBank/DDBJ whole genome shotgun (WGS) entry which is preliminary data.</text>
</comment>
<proteinExistence type="predicted"/>
<sequence>MASLERGRNPPLSPKFMVGYGLPSYSLRGVAIPTLRFLGNLLFGVP</sequence>